<keyword evidence="2" id="KW-1185">Reference proteome</keyword>
<dbReference type="STRING" id="288705.RSal33209_1248"/>
<dbReference type="KEGG" id="rsa:RSal33209_1248"/>
<organism evidence="1 2">
    <name type="scientific">Renibacterium salmoninarum (strain ATCC 33209 / DSM 20767 / JCM 11484 / NBRC 15589 / NCIMB 2235)</name>
    <dbReference type="NCBI Taxonomy" id="288705"/>
    <lineage>
        <taxon>Bacteria</taxon>
        <taxon>Bacillati</taxon>
        <taxon>Actinomycetota</taxon>
        <taxon>Actinomycetes</taxon>
        <taxon>Micrococcales</taxon>
        <taxon>Micrococcaceae</taxon>
        <taxon>Renibacterium</taxon>
    </lineage>
</organism>
<gene>
    <name evidence="1" type="ordered locus">RSal33209_1248</name>
</gene>
<dbReference type="eggNOG" id="ENOG5033DRE">
    <property type="taxonomic scope" value="Bacteria"/>
</dbReference>
<dbReference type="HOGENOM" id="CLU_120565_0_0_11"/>
<accession>A9WN55</accession>
<evidence type="ECO:0008006" key="3">
    <source>
        <dbReference type="Google" id="ProtNLM"/>
    </source>
</evidence>
<evidence type="ECO:0000313" key="2">
    <source>
        <dbReference type="Proteomes" id="UP000002007"/>
    </source>
</evidence>
<evidence type="ECO:0000313" key="1">
    <source>
        <dbReference type="EMBL" id="ABY22985.1"/>
    </source>
</evidence>
<dbReference type="InterPro" id="IPR046580">
    <property type="entry name" value="DUF6640"/>
</dbReference>
<sequence length="171" mass="18404">MAFDTQGRSPLVNNSARTVIGTKTHLGGGKLSFGKAILTLTSVVTMVSPYLADFNRTHVFNPEWTPHAKFHNGQTMGTGAALGAAALLALWKRGDFSRGRLEVAAASASLYWLTQASALLYPGAKMLDADGDRPANNKGPQWAIFSGILAMNAWAYRSEIRKILRGVDVKV</sequence>
<dbReference type="AlphaFoldDB" id="A9WN55"/>
<reference evidence="2" key="1">
    <citation type="journal article" date="2008" name="J. Bacteriol.">
        <title>Genome sequence of the fish pathogen Renibacterium salmoninarum suggests reductive evolution away from an environmental Arthrobacter ancestor.</title>
        <authorList>
            <person name="Wiens G.D."/>
            <person name="Rockey D.D."/>
            <person name="Wu Z."/>
            <person name="Chang J."/>
            <person name="Levy R."/>
            <person name="Crane S."/>
            <person name="Chen D.S."/>
            <person name="Capri G.R."/>
            <person name="Burnett J.R."/>
            <person name="Sudheesh P.S."/>
            <person name="Schipma M.J."/>
            <person name="Burd H."/>
            <person name="Bhattacharyya A."/>
            <person name="Rhodes L.D."/>
            <person name="Kaul R."/>
            <person name="Strom M.S."/>
        </authorList>
    </citation>
    <scope>NUCLEOTIDE SEQUENCE [LARGE SCALE GENOMIC DNA]</scope>
    <source>
        <strain evidence="2">ATCC 33209 / DSM 20767 / JCM 11484 / NBRC 15589 / NCIMB 2235</strain>
    </source>
</reference>
<dbReference type="EMBL" id="CP000910">
    <property type="protein sequence ID" value="ABY22985.1"/>
    <property type="molecule type" value="Genomic_DNA"/>
</dbReference>
<dbReference type="Proteomes" id="UP000002007">
    <property type="component" value="Chromosome"/>
</dbReference>
<proteinExistence type="predicted"/>
<name>A9WN55_RENSM</name>
<dbReference type="Pfam" id="PF20345">
    <property type="entry name" value="DUF6640"/>
    <property type="match status" value="1"/>
</dbReference>
<protein>
    <recommendedName>
        <fullName evidence="3">Acetyltransferase</fullName>
    </recommendedName>
</protein>